<protein>
    <submittedName>
        <fullName evidence="10">Nuclear RNA export factor 1-like</fullName>
    </submittedName>
</protein>
<evidence type="ECO:0000256" key="4">
    <source>
        <dbReference type="ARBA" id="ARBA00022816"/>
    </source>
</evidence>
<dbReference type="OrthoDB" id="25872at2759"/>
<dbReference type="SUPFAM" id="SSF54427">
    <property type="entry name" value="NTF2-like"/>
    <property type="match status" value="1"/>
</dbReference>
<feature type="domain" description="Nuclear transport factor 2" evidence="7">
    <location>
        <begin position="328"/>
        <end position="433"/>
    </location>
</feature>
<dbReference type="PANTHER" id="PTHR10662">
    <property type="entry name" value="NUCLEAR RNA EXPORT FACTOR"/>
    <property type="match status" value="1"/>
</dbReference>
<evidence type="ECO:0000256" key="1">
    <source>
        <dbReference type="ARBA" id="ARBA00004123"/>
    </source>
</evidence>
<gene>
    <name evidence="10" type="primary">LOC115623778</name>
</gene>
<organism evidence="9 10">
    <name type="scientific">Drosophila lebanonensis</name>
    <name type="common">Fruit fly</name>
    <name type="synonym">Scaptodrosophila lebanonensis</name>
    <dbReference type="NCBI Taxonomy" id="7225"/>
    <lineage>
        <taxon>Eukaryota</taxon>
        <taxon>Metazoa</taxon>
        <taxon>Ecdysozoa</taxon>
        <taxon>Arthropoda</taxon>
        <taxon>Hexapoda</taxon>
        <taxon>Insecta</taxon>
        <taxon>Pterygota</taxon>
        <taxon>Neoptera</taxon>
        <taxon>Endopterygota</taxon>
        <taxon>Diptera</taxon>
        <taxon>Brachycera</taxon>
        <taxon>Muscomorpha</taxon>
        <taxon>Ephydroidea</taxon>
        <taxon>Drosophilidae</taxon>
        <taxon>Scaptodrosophila</taxon>
    </lineage>
</organism>
<dbReference type="Gene3D" id="3.80.10.10">
    <property type="entry name" value="Ribonuclease Inhibitor"/>
    <property type="match status" value="1"/>
</dbReference>
<dbReference type="InterPro" id="IPR057125">
    <property type="entry name" value="NXF1/2/3/5-like_LRR"/>
</dbReference>
<name>A0A6J2TGN0_DROLE</name>
<keyword evidence="4" id="KW-0509">mRNA transport</keyword>
<dbReference type="GO" id="GO:0003723">
    <property type="term" value="F:RNA binding"/>
    <property type="evidence" value="ECO:0007669"/>
    <property type="project" value="TreeGrafter"/>
</dbReference>
<dbReference type="GO" id="GO:0005634">
    <property type="term" value="C:nucleus"/>
    <property type="evidence" value="ECO:0007669"/>
    <property type="project" value="UniProtKB-SubCell"/>
</dbReference>
<comment type="subcellular location">
    <subcellularLocation>
        <location evidence="1">Nucleus</location>
    </subcellularLocation>
</comment>
<dbReference type="Proteomes" id="UP000504634">
    <property type="component" value="Unplaced"/>
</dbReference>
<evidence type="ECO:0000256" key="2">
    <source>
        <dbReference type="ARBA" id="ARBA00009285"/>
    </source>
</evidence>
<evidence type="ECO:0000256" key="5">
    <source>
        <dbReference type="ARBA" id="ARBA00023242"/>
    </source>
</evidence>
<proteinExistence type="inferred from homology"/>
<keyword evidence="9" id="KW-1185">Reference proteome</keyword>
<comment type="similarity">
    <text evidence="2">Belongs to the NXF family.</text>
</comment>
<evidence type="ECO:0000313" key="10">
    <source>
        <dbReference type="RefSeq" id="XP_030374177.1"/>
    </source>
</evidence>
<dbReference type="Gene3D" id="3.10.450.50">
    <property type="match status" value="1"/>
</dbReference>
<feature type="compositionally biased region" description="Basic and acidic residues" evidence="6">
    <location>
        <begin position="7"/>
        <end position="16"/>
    </location>
</feature>
<evidence type="ECO:0000256" key="3">
    <source>
        <dbReference type="ARBA" id="ARBA00022448"/>
    </source>
</evidence>
<dbReference type="PANTHER" id="PTHR10662:SF22">
    <property type="entry name" value="NUCLEAR RNA EXPORT FACTOR 1"/>
    <property type="match status" value="1"/>
</dbReference>
<dbReference type="InterPro" id="IPR012677">
    <property type="entry name" value="Nucleotide-bd_a/b_plait_sf"/>
</dbReference>
<dbReference type="GeneID" id="115623778"/>
<dbReference type="AlphaFoldDB" id="A0A6J2TGN0"/>
<feature type="domain" description="NXF1/2/3/5-like leucine-rich repeat" evidence="8">
    <location>
        <begin position="161"/>
        <end position="292"/>
    </location>
</feature>
<dbReference type="InterPro" id="IPR002075">
    <property type="entry name" value="NTF2_dom"/>
</dbReference>
<accession>A0A6J2TGN0</accession>
<evidence type="ECO:0000259" key="8">
    <source>
        <dbReference type="Pfam" id="PF24048"/>
    </source>
</evidence>
<dbReference type="GO" id="GO:0016973">
    <property type="term" value="P:poly(A)+ mRNA export from nucleus"/>
    <property type="evidence" value="ECO:0007669"/>
    <property type="project" value="TreeGrafter"/>
</dbReference>
<dbReference type="Gene3D" id="3.30.70.330">
    <property type="match status" value="1"/>
</dbReference>
<dbReference type="Pfam" id="PF22602">
    <property type="entry name" value="NXF_NTF2"/>
    <property type="match status" value="1"/>
</dbReference>
<reference evidence="10" key="1">
    <citation type="submission" date="2025-08" db="UniProtKB">
        <authorList>
            <consortium name="RefSeq"/>
        </authorList>
    </citation>
    <scope>IDENTIFICATION</scope>
    <source>
        <strain evidence="10">11010-0011.00</strain>
        <tissue evidence="10">Whole body</tissue>
    </source>
</reference>
<evidence type="ECO:0000259" key="7">
    <source>
        <dbReference type="Pfam" id="PF22602"/>
    </source>
</evidence>
<keyword evidence="5" id="KW-0539">Nucleus</keyword>
<dbReference type="SUPFAM" id="SSF52058">
    <property type="entry name" value="L domain-like"/>
    <property type="match status" value="1"/>
</dbReference>
<evidence type="ECO:0000256" key="6">
    <source>
        <dbReference type="SAM" id="MobiDB-lite"/>
    </source>
</evidence>
<feature type="region of interest" description="Disordered" evidence="6">
    <location>
        <begin position="1"/>
        <end position="28"/>
    </location>
</feature>
<sequence length="461" mass="54254">MLKTNRGAKESSDKSTRRTSFTPPLDDGVLSGSLEKSRTRPAEFCCRNRWIKVSKFGWYRVLVRSNSYQTSQMLQELRRAVAPLSFMPYYLHRGGERDAPEDRHANFTFYVNSYTVACELLNCSGRWLLPNGKELFLRVNSRAPLVRLNADYRARMRIAIKRRFDPTNGVLNMCGFHTDSQWVHEFCSLSQYKILKAAIGIMGELRPEVSGLLLDSNYLKSLHPFRGVERELPRLSSISLKDNELSELHFLLVFKKLNLTHIKLQRNPWTVTDRQEFKRRLLEVLPQLTHLNDRPIRQTFRLGVDRCRLLKSKEFYMVNMSAFEDMRTYIYTYLTAFDSASRRSQLAPFYHEHAMVSVTVSDNMMPYKAYDHNILNECPHRRMLCKRYAILDMFADWPRTEHLRDENFTFDLTVQSEKMLCFSITGYFNDHGMELERRFINAVNLNRLNRFNHTTLTMTVV</sequence>
<dbReference type="InterPro" id="IPR032675">
    <property type="entry name" value="LRR_dom_sf"/>
</dbReference>
<dbReference type="InterPro" id="IPR032710">
    <property type="entry name" value="NTF2-like_dom_sf"/>
</dbReference>
<dbReference type="InterPro" id="IPR030217">
    <property type="entry name" value="NXF_fam"/>
</dbReference>
<dbReference type="RefSeq" id="XP_030374177.1">
    <property type="nucleotide sequence ID" value="XM_030518317.1"/>
</dbReference>
<evidence type="ECO:0000313" key="9">
    <source>
        <dbReference type="Proteomes" id="UP000504634"/>
    </source>
</evidence>
<dbReference type="Pfam" id="PF24048">
    <property type="entry name" value="LRR_NXF1-5"/>
    <property type="match status" value="1"/>
</dbReference>
<keyword evidence="3" id="KW-0813">Transport</keyword>